<proteinExistence type="predicted"/>
<evidence type="ECO:0000313" key="1">
    <source>
        <dbReference type="EMBL" id="KAI3778255.1"/>
    </source>
</evidence>
<sequence length="134" mass="15107">MIRIREVSGRIFVTNENEVEGSSDDRLEDQLSEDDDSNTTEEEFSNEEDKETFGDSIFGDSSPEIEHNHEARDETIKNSNEEDGSAKGDTEKSEQRFTLDPKENSPISNASPKMEEIKSPKDKEINGYSPLSES</sequence>
<dbReference type="Proteomes" id="UP001055811">
    <property type="component" value="Linkage Group LG02"/>
</dbReference>
<reference evidence="2" key="1">
    <citation type="journal article" date="2022" name="Mol. Ecol. Resour.">
        <title>The genomes of chicory, endive, great burdock and yacon provide insights into Asteraceae palaeo-polyploidization history and plant inulin production.</title>
        <authorList>
            <person name="Fan W."/>
            <person name="Wang S."/>
            <person name="Wang H."/>
            <person name="Wang A."/>
            <person name="Jiang F."/>
            <person name="Liu H."/>
            <person name="Zhao H."/>
            <person name="Xu D."/>
            <person name="Zhang Y."/>
        </authorList>
    </citation>
    <scope>NUCLEOTIDE SEQUENCE [LARGE SCALE GENOMIC DNA]</scope>
    <source>
        <strain evidence="2">cv. Punajuju</strain>
    </source>
</reference>
<organism evidence="1 2">
    <name type="scientific">Cichorium intybus</name>
    <name type="common">Chicory</name>
    <dbReference type="NCBI Taxonomy" id="13427"/>
    <lineage>
        <taxon>Eukaryota</taxon>
        <taxon>Viridiplantae</taxon>
        <taxon>Streptophyta</taxon>
        <taxon>Embryophyta</taxon>
        <taxon>Tracheophyta</taxon>
        <taxon>Spermatophyta</taxon>
        <taxon>Magnoliopsida</taxon>
        <taxon>eudicotyledons</taxon>
        <taxon>Gunneridae</taxon>
        <taxon>Pentapetalae</taxon>
        <taxon>asterids</taxon>
        <taxon>campanulids</taxon>
        <taxon>Asterales</taxon>
        <taxon>Asteraceae</taxon>
        <taxon>Cichorioideae</taxon>
        <taxon>Cichorieae</taxon>
        <taxon>Cichoriinae</taxon>
        <taxon>Cichorium</taxon>
    </lineage>
</organism>
<protein>
    <submittedName>
        <fullName evidence="1">Uncharacterized protein</fullName>
    </submittedName>
</protein>
<keyword evidence="2" id="KW-1185">Reference proteome</keyword>
<dbReference type="EMBL" id="CM042010">
    <property type="protein sequence ID" value="KAI3778255.1"/>
    <property type="molecule type" value="Genomic_DNA"/>
</dbReference>
<accession>A0ACB9G5B6</accession>
<reference evidence="1 2" key="2">
    <citation type="journal article" date="2022" name="Mol. Ecol. Resour.">
        <title>The genomes of chicory, endive, great burdock and yacon provide insights into Asteraceae paleo-polyploidization history and plant inulin production.</title>
        <authorList>
            <person name="Fan W."/>
            <person name="Wang S."/>
            <person name="Wang H."/>
            <person name="Wang A."/>
            <person name="Jiang F."/>
            <person name="Liu H."/>
            <person name="Zhao H."/>
            <person name="Xu D."/>
            <person name="Zhang Y."/>
        </authorList>
    </citation>
    <scope>NUCLEOTIDE SEQUENCE [LARGE SCALE GENOMIC DNA]</scope>
    <source>
        <strain evidence="2">cv. Punajuju</strain>
        <tissue evidence="1">Leaves</tissue>
    </source>
</reference>
<name>A0ACB9G5B6_CICIN</name>
<gene>
    <name evidence="1" type="ORF">L2E82_07425</name>
</gene>
<comment type="caution">
    <text evidence="1">The sequence shown here is derived from an EMBL/GenBank/DDBJ whole genome shotgun (WGS) entry which is preliminary data.</text>
</comment>
<evidence type="ECO:0000313" key="2">
    <source>
        <dbReference type="Proteomes" id="UP001055811"/>
    </source>
</evidence>